<evidence type="ECO:0000313" key="2">
    <source>
        <dbReference type="EMBL" id="AUB79780.1"/>
    </source>
</evidence>
<dbReference type="RefSeq" id="WP_100917597.1">
    <property type="nucleotide sequence ID" value="NZ_CP020370.1"/>
</dbReference>
<organism evidence="2 3">
    <name type="scientific">Candidatus Thiodictyon syntrophicum</name>
    <dbReference type="NCBI Taxonomy" id="1166950"/>
    <lineage>
        <taxon>Bacteria</taxon>
        <taxon>Pseudomonadati</taxon>
        <taxon>Pseudomonadota</taxon>
        <taxon>Gammaproteobacteria</taxon>
        <taxon>Chromatiales</taxon>
        <taxon>Chromatiaceae</taxon>
        <taxon>Thiodictyon</taxon>
    </lineage>
</organism>
<proteinExistence type="predicted"/>
<keyword evidence="3" id="KW-1185">Reference proteome</keyword>
<dbReference type="KEGG" id="tsy:THSYN_01600"/>
<accession>A0A2K8U2H0</accession>
<reference evidence="2 3" key="1">
    <citation type="submission" date="2017-03" db="EMBL/GenBank/DDBJ databases">
        <title>Complete genome sequence of Candidatus 'Thiodictyon syntrophicum' sp. nov. strain Cad16T, a photolithoautotroph purple sulfur bacterium isolated from an alpine meromictic lake.</title>
        <authorList>
            <person name="Luedin S.M."/>
            <person name="Pothier J.F."/>
            <person name="Danza F."/>
            <person name="Storelli N."/>
            <person name="Wittwer M."/>
            <person name="Tonolla M."/>
        </authorList>
    </citation>
    <scope>NUCLEOTIDE SEQUENCE [LARGE SCALE GENOMIC DNA]</scope>
    <source>
        <strain evidence="2 3">Cad16T</strain>
    </source>
</reference>
<dbReference type="EMBL" id="CP020370">
    <property type="protein sequence ID" value="AUB79780.1"/>
    <property type="molecule type" value="Genomic_DNA"/>
</dbReference>
<feature type="region of interest" description="Disordered" evidence="1">
    <location>
        <begin position="132"/>
        <end position="160"/>
    </location>
</feature>
<dbReference type="OrthoDB" id="5759645at2"/>
<dbReference type="AlphaFoldDB" id="A0A2K8U2H0"/>
<feature type="compositionally biased region" description="Basic and acidic residues" evidence="1">
    <location>
        <begin position="146"/>
        <end position="160"/>
    </location>
</feature>
<name>A0A2K8U2H0_9GAMM</name>
<protein>
    <submittedName>
        <fullName evidence="2">Uncharacterized protein</fullName>
    </submittedName>
</protein>
<evidence type="ECO:0000256" key="1">
    <source>
        <dbReference type="SAM" id="MobiDB-lite"/>
    </source>
</evidence>
<sequence>MEVDFEAMPLAPRYRAPDLSMRHQAVIEQPTGSAAPQFGAISHEELIGHYVNYLKVFAAAAPPADFWLYAVTTRRPRGLFGQTEVVAVKEGVYRLPVVSRSVSIILELVQELPPEDRLRGLPIEELLRGLDDAGACPAQGTPGRSGDCRPESLGPRRTEP</sequence>
<evidence type="ECO:0000313" key="3">
    <source>
        <dbReference type="Proteomes" id="UP000232638"/>
    </source>
</evidence>
<gene>
    <name evidence="2" type="ORF">THSYN_01600</name>
</gene>
<dbReference type="Proteomes" id="UP000232638">
    <property type="component" value="Chromosome"/>
</dbReference>